<dbReference type="Proteomes" id="UP000054988">
    <property type="component" value="Unassembled WGS sequence"/>
</dbReference>
<gene>
    <name evidence="3" type="ORF">WG66_16042</name>
</gene>
<reference evidence="3 4" key="1">
    <citation type="submission" date="2015-12" db="EMBL/GenBank/DDBJ databases">
        <title>Draft genome sequence of Moniliophthora roreri, the causal agent of frosty pod rot of cacao.</title>
        <authorList>
            <person name="Aime M.C."/>
            <person name="Diaz-Valderrama J.R."/>
            <person name="Kijpornyongpan T."/>
            <person name="Phillips-Mora W."/>
        </authorList>
    </citation>
    <scope>NUCLEOTIDE SEQUENCE [LARGE SCALE GENOMIC DNA]</scope>
    <source>
        <strain evidence="3 4">MCA 2952</strain>
    </source>
</reference>
<keyword evidence="2" id="KW-1133">Transmembrane helix</keyword>
<accession>A0A0W0F5C4</accession>
<keyword evidence="2" id="KW-0812">Transmembrane</keyword>
<feature type="transmembrane region" description="Helical" evidence="2">
    <location>
        <begin position="234"/>
        <end position="252"/>
    </location>
</feature>
<evidence type="ECO:0000313" key="3">
    <source>
        <dbReference type="EMBL" id="KTB31362.1"/>
    </source>
</evidence>
<sequence length="1207" mass="135808">MSDRSVNFGDTLSSGIQDVAALLPLLGTEQVERHIGSSLEKGYLYSATATLSLFRSLGAVKVVFATCVATITYPFYGGHWLDDAGFSTPGSVSSMVTIDKETGRYGAELRVQKLLEDQHIDDPNLVKGFELIEQKGMTEVPQGSAEDQGGLVGSQQGSMRNQWESVESQQESEEASHRQTTQEDVDIEAQPQAMNGPDSGTTPQCTVWKGVMGVFSRVSGSVKCYLMEHSWNHMLILSSLLSAVLSITPYLYLMKGHWDRSVSWLFPLLRSFGSFLCVVCTQLVLQRRIHSIANITLIWLKAQRNDHFKDEVHVGTHGTQSTVLENRIRKYFDLPRKSILHHLQQQFISNMGKQQHTATLEHEELEALLPLLALDWHLVLYHFIMVIGMVMLVAGYVGCFSLVDQTDNVKAPYVWFGLETALSLLRIALWGLNPSWDEGTGLTMTLKLHPLTHSDPSQDLETFFPLVTSPHKCYDLQLAPDGYGHYIFSPPQAFIVHNESDFLNMATAWVGPLQQLDSNSITLFYSILAHNEIKKLYTTVQFADSHPPLTFSADTNGDFEVFSTTLETYPPTGALLATIGSKILKKHVSFISSQQYLQVVDHSQLLSAHLFGRQQHPTLAVRWNLLGLSDSVPDPRHVHGDSHRLMNIPLSTYDKKYMDLTQSWRLKSEYCQARGPMLAQLAARDDVYRGEMINSWATSFYSEVLFLVESFVLELHLWQQETGIGDPTVLQQILSECIRAMQSHIAMEKEQAIARSKEYKWTDTRDEGDLSSKWDKVLHALLHLRESENLHTTANALLEHISSSSLGTPIEFVTDNLDKLVSHTSLGVWIYEISNFQIEDTYSITPTSQQKLEIMLHAMFFHLQSILSNGFLQANLNEDLWESFIEVPDSASWGLYVRSFTLEVLHTNTQCVAVQLLVPSSMSQQKVREREEIEDTGDAEEVHGEENKEGRATTLRDYLPLIAASKQLTTLIRSFDLTDDNRSVVTNFITSNSNLVCLAGMECHEPGEDCEQPHCKAIFTNRQLWKERAQNNKSFASTVGFEARDSGNVQAMGDYIKLGDTGRCLVLFHSPSAGELKVTLNVRRRSRTISLKATLQSGLDKPLKHEVSVRQNKWDLEQVIFCFDVPYSAGEIAIQRVSTYRSERWKIHDLVEVEWNPESSSRQDTEIQIDGEKKEVQTDSVSGAEELDSEASNLIVADRAVEDSNGE</sequence>
<evidence type="ECO:0000313" key="4">
    <source>
        <dbReference type="Proteomes" id="UP000054988"/>
    </source>
</evidence>
<name>A0A0W0F5C4_MONRR</name>
<keyword evidence="2" id="KW-0472">Membrane</keyword>
<proteinExistence type="predicted"/>
<comment type="caution">
    <text evidence="3">The sequence shown here is derived from an EMBL/GenBank/DDBJ whole genome shotgun (WGS) entry which is preliminary data.</text>
</comment>
<feature type="compositionally biased region" description="Basic and acidic residues" evidence="1">
    <location>
        <begin position="1161"/>
        <end position="1177"/>
    </location>
</feature>
<feature type="region of interest" description="Disordered" evidence="1">
    <location>
        <begin position="1159"/>
        <end position="1188"/>
    </location>
</feature>
<organism evidence="3 4">
    <name type="scientific">Moniliophthora roreri</name>
    <name type="common">Frosty pod rot fungus</name>
    <name type="synonym">Monilia roreri</name>
    <dbReference type="NCBI Taxonomy" id="221103"/>
    <lineage>
        <taxon>Eukaryota</taxon>
        <taxon>Fungi</taxon>
        <taxon>Dikarya</taxon>
        <taxon>Basidiomycota</taxon>
        <taxon>Agaricomycotina</taxon>
        <taxon>Agaricomycetes</taxon>
        <taxon>Agaricomycetidae</taxon>
        <taxon>Agaricales</taxon>
        <taxon>Marasmiineae</taxon>
        <taxon>Marasmiaceae</taxon>
        <taxon>Moniliophthora</taxon>
    </lineage>
</organism>
<protein>
    <submittedName>
        <fullName evidence="3">Uncharacterized protein</fullName>
    </submittedName>
</protein>
<dbReference type="eggNOG" id="ENOG502SXWB">
    <property type="taxonomic scope" value="Eukaryota"/>
</dbReference>
<feature type="transmembrane region" description="Helical" evidence="2">
    <location>
        <begin position="378"/>
        <end position="403"/>
    </location>
</feature>
<feature type="transmembrane region" description="Helical" evidence="2">
    <location>
        <begin position="264"/>
        <end position="285"/>
    </location>
</feature>
<dbReference type="AlphaFoldDB" id="A0A0W0F5C4"/>
<feature type="region of interest" description="Disordered" evidence="1">
    <location>
        <begin position="139"/>
        <end position="184"/>
    </location>
</feature>
<evidence type="ECO:0000256" key="2">
    <source>
        <dbReference type="SAM" id="Phobius"/>
    </source>
</evidence>
<dbReference type="EMBL" id="LATX01002330">
    <property type="protein sequence ID" value="KTB31362.1"/>
    <property type="molecule type" value="Genomic_DNA"/>
</dbReference>
<evidence type="ECO:0000256" key="1">
    <source>
        <dbReference type="SAM" id="MobiDB-lite"/>
    </source>
</evidence>